<dbReference type="GO" id="GO:0040029">
    <property type="term" value="P:epigenetic regulation of gene expression"/>
    <property type="evidence" value="ECO:0007669"/>
    <property type="project" value="InterPro"/>
</dbReference>
<evidence type="ECO:0000256" key="1">
    <source>
        <dbReference type="SAM" id="MobiDB-lite"/>
    </source>
</evidence>
<feature type="non-terminal residue" evidence="2">
    <location>
        <position position="97"/>
    </location>
</feature>
<gene>
    <name evidence="2" type="ordered locus">Os08g0220600</name>
    <name evidence="2" type="ORF">OSNPB_080220600</name>
</gene>
<reference evidence="2 3" key="3">
    <citation type="journal article" date="2013" name="Rice">
        <title>Improvement of the Oryza sativa Nipponbare reference genome using next generation sequence and optical map data.</title>
        <authorList>
            <person name="Kawahara Y."/>
            <person name="de la Bastide M."/>
            <person name="Hamilton J.P."/>
            <person name="Kanamori H."/>
            <person name="McCombie W.R."/>
            <person name="Ouyang S."/>
            <person name="Schwartz D.C."/>
            <person name="Tanaka T."/>
            <person name="Wu J."/>
            <person name="Zhou S."/>
            <person name="Childs K.L."/>
            <person name="Davidson R.M."/>
            <person name="Lin H."/>
            <person name="Quesada-Ocampo L."/>
            <person name="Vaillancourt B."/>
            <person name="Sakai H."/>
            <person name="Lee S.S."/>
            <person name="Kim J."/>
            <person name="Numa H."/>
            <person name="Itoh T."/>
            <person name="Buell C.R."/>
            <person name="Matsumoto T."/>
        </authorList>
    </citation>
    <scope>NUCLEOTIDE SEQUENCE [LARGE SCALE GENOMIC DNA]</scope>
    <source>
        <strain evidence="3">cv. Nipponbare</strain>
    </source>
</reference>
<reference evidence="3" key="1">
    <citation type="journal article" date="2005" name="Nature">
        <title>The map-based sequence of the rice genome.</title>
        <authorList>
            <consortium name="International rice genome sequencing project (IRGSP)"/>
            <person name="Matsumoto T."/>
            <person name="Wu J."/>
            <person name="Kanamori H."/>
            <person name="Katayose Y."/>
            <person name="Fujisawa M."/>
            <person name="Namiki N."/>
            <person name="Mizuno H."/>
            <person name="Yamamoto K."/>
            <person name="Antonio B.A."/>
            <person name="Baba T."/>
            <person name="Sakata K."/>
            <person name="Nagamura Y."/>
            <person name="Aoki H."/>
            <person name="Arikawa K."/>
            <person name="Arita K."/>
            <person name="Bito T."/>
            <person name="Chiden Y."/>
            <person name="Fujitsuka N."/>
            <person name="Fukunaka R."/>
            <person name="Hamada M."/>
            <person name="Harada C."/>
            <person name="Hayashi A."/>
            <person name="Hijishita S."/>
            <person name="Honda M."/>
            <person name="Hosokawa S."/>
            <person name="Ichikawa Y."/>
            <person name="Idonuma A."/>
            <person name="Iijima M."/>
            <person name="Ikeda M."/>
            <person name="Ikeno M."/>
            <person name="Ito K."/>
            <person name="Ito S."/>
            <person name="Ito T."/>
            <person name="Ito Y."/>
            <person name="Ito Y."/>
            <person name="Iwabuchi A."/>
            <person name="Kamiya K."/>
            <person name="Karasawa W."/>
            <person name="Kurita K."/>
            <person name="Katagiri S."/>
            <person name="Kikuta A."/>
            <person name="Kobayashi H."/>
            <person name="Kobayashi N."/>
            <person name="Machita K."/>
            <person name="Maehara T."/>
            <person name="Masukawa M."/>
            <person name="Mizubayashi T."/>
            <person name="Mukai Y."/>
            <person name="Nagasaki H."/>
            <person name="Nagata Y."/>
            <person name="Naito S."/>
            <person name="Nakashima M."/>
            <person name="Nakama Y."/>
            <person name="Nakamichi Y."/>
            <person name="Nakamura M."/>
            <person name="Meguro A."/>
            <person name="Negishi M."/>
            <person name="Ohta I."/>
            <person name="Ohta T."/>
            <person name="Okamoto M."/>
            <person name="Ono N."/>
            <person name="Saji S."/>
            <person name="Sakaguchi M."/>
            <person name="Sakai K."/>
            <person name="Shibata M."/>
            <person name="Shimokawa T."/>
            <person name="Song J."/>
            <person name="Takazaki Y."/>
            <person name="Terasawa K."/>
            <person name="Tsugane M."/>
            <person name="Tsuji K."/>
            <person name="Ueda S."/>
            <person name="Waki K."/>
            <person name="Yamagata H."/>
            <person name="Yamamoto M."/>
            <person name="Yamamoto S."/>
            <person name="Yamane H."/>
            <person name="Yoshiki S."/>
            <person name="Yoshihara R."/>
            <person name="Yukawa K."/>
            <person name="Zhong H."/>
            <person name="Yano M."/>
            <person name="Yuan Q."/>
            <person name="Ouyang S."/>
            <person name="Liu J."/>
            <person name="Jones K.M."/>
            <person name="Gansberger K."/>
            <person name="Moffat K."/>
            <person name="Hill J."/>
            <person name="Bera J."/>
            <person name="Fadrosh D."/>
            <person name="Jin S."/>
            <person name="Johri S."/>
            <person name="Kim M."/>
            <person name="Overton L."/>
            <person name="Reardon M."/>
            <person name="Tsitrin T."/>
            <person name="Vuong H."/>
            <person name="Weaver B."/>
            <person name="Ciecko A."/>
            <person name="Tallon L."/>
            <person name="Jackson J."/>
            <person name="Pai G."/>
            <person name="Aken S.V."/>
            <person name="Utterback T."/>
            <person name="Reidmuller S."/>
            <person name="Feldblyum T."/>
            <person name="Hsiao J."/>
            <person name="Zismann V."/>
            <person name="Iobst S."/>
            <person name="de Vazeille A.R."/>
            <person name="Buell C.R."/>
            <person name="Ying K."/>
            <person name="Li Y."/>
            <person name="Lu T."/>
            <person name="Huang Y."/>
            <person name="Zhao Q."/>
            <person name="Feng Q."/>
            <person name="Zhang L."/>
            <person name="Zhu J."/>
            <person name="Weng Q."/>
            <person name="Mu J."/>
            <person name="Lu Y."/>
            <person name="Fan D."/>
            <person name="Liu Y."/>
            <person name="Guan J."/>
            <person name="Zhang Y."/>
            <person name="Yu S."/>
            <person name="Liu X."/>
            <person name="Zhang Y."/>
            <person name="Hong G."/>
            <person name="Han B."/>
            <person name="Choisne N."/>
            <person name="Demange N."/>
            <person name="Orjeda G."/>
            <person name="Samain S."/>
            <person name="Cattolico L."/>
            <person name="Pelletier E."/>
            <person name="Couloux A."/>
            <person name="Segurens B."/>
            <person name="Wincker P."/>
            <person name="D'Hont A."/>
            <person name="Scarpelli C."/>
            <person name="Weissenbach J."/>
            <person name="Salanoubat M."/>
            <person name="Quetier F."/>
            <person name="Yu Y."/>
            <person name="Kim H.R."/>
            <person name="Rambo T."/>
            <person name="Currie J."/>
            <person name="Collura K."/>
            <person name="Luo M."/>
            <person name="Yang T."/>
            <person name="Ammiraju J.S.S."/>
            <person name="Engler F."/>
            <person name="Soderlund C."/>
            <person name="Wing R.A."/>
            <person name="Palmer L.E."/>
            <person name="de la Bastide M."/>
            <person name="Spiegel L."/>
            <person name="Nascimento L."/>
            <person name="Zutavern T."/>
            <person name="O'Shaughnessy A."/>
            <person name="Dike S."/>
            <person name="Dedhia N."/>
            <person name="Preston R."/>
            <person name="Balija V."/>
            <person name="McCombie W.R."/>
            <person name="Chow T."/>
            <person name="Chen H."/>
            <person name="Chung M."/>
            <person name="Chen C."/>
            <person name="Shaw J."/>
            <person name="Wu H."/>
            <person name="Hsiao K."/>
            <person name="Chao Y."/>
            <person name="Chu M."/>
            <person name="Cheng C."/>
            <person name="Hour A."/>
            <person name="Lee P."/>
            <person name="Lin S."/>
            <person name="Lin Y."/>
            <person name="Liou J."/>
            <person name="Liu S."/>
            <person name="Hsing Y."/>
            <person name="Raghuvanshi S."/>
            <person name="Mohanty A."/>
            <person name="Bharti A.K."/>
            <person name="Gaur A."/>
            <person name="Gupta V."/>
            <person name="Kumar D."/>
            <person name="Ravi V."/>
            <person name="Vij S."/>
            <person name="Kapur A."/>
            <person name="Khurana P."/>
            <person name="Khurana P."/>
            <person name="Khurana J.P."/>
            <person name="Tyagi A.K."/>
            <person name="Gaikwad K."/>
            <person name="Singh A."/>
            <person name="Dalal V."/>
            <person name="Srivastava S."/>
            <person name="Dixit A."/>
            <person name="Pal A.K."/>
            <person name="Ghazi I.A."/>
            <person name="Yadav M."/>
            <person name="Pandit A."/>
            <person name="Bhargava A."/>
            <person name="Sureshbabu K."/>
            <person name="Batra K."/>
            <person name="Sharma T.R."/>
            <person name="Mohapatra T."/>
            <person name="Singh N.K."/>
            <person name="Messing J."/>
            <person name="Nelson A.B."/>
            <person name="Fuks G."/>
            <person name="Kavchok S."/>
            <person name="Keizer G."/>
            <person name="Linton E."/>
            <person name="Llaca V."/>
            <person name="Song R."/>
            <person name="Tanyolac B."/>
            <person name="Young S."/>
            <person name="Ho-Il K."/>
            <person name="Hahn J.H."/>
            <person name="Sangsakoo G."/>
            <person name="Vanavichit A."/>
            <person name="de Mattos Luiz.A.T."/>
            <person name="Zimmer P.D."/>
            <person name="Malone G."/>
            <person name="Dellagostin O."/>
            <person name="de Oliveira A.C."/>
            <person name="Bevan M."/>
            <person name="Bancroft I."/>
            <person name="Minx P."/>
            <person name="Cordum H."/>
            <person name="Wilson R."/>
            <person name="Cheng Z."/>
            <person name="Jin W."/>
            <person name="Jiang J."/>
            <person name="Leong S.A."/>
            <person name="Iwama H."/>
            <person name="Gojobori T."/>
            <person name="Itoh T."/>
            <person name="Niimura Y."/>
            <person name="Fujii Y."/>
            <person name="Habara T."/>
            <person name="Sakai H."/>
            <person name="Sato Y."/>
            <person name="Wilson G."/>
            <person name="Kumar K."/>
            <person name="McCouch S."/>
            <person name="Juretic N."/>
            <person name="Hoen D."/>
            <person name="Wright S."/>
            <person name="Bruskiewich R."/>
            <person name="Bureau T."/>
            <person name="Miyao A."/>
            <person name="Hirochika H."/>
            <person name="Nishikawa T."/>
            <person name="Kadowaki K."/>
            <person name="Sugiura M."/>
            <person name="Burr B."/>
            <person name="Sasaki T."/>
        </authorList>
    </citation>
    <scope>NUCLEOTIDE SEQUENCE [LARGE SCALE GENOMIC DNA]</scope>
    <source>
        <strain evidence="3">cv. Nipponbare</strain>
    </source>
</reference>
<organism evidence="2 3">
    <name type="scientific">Oryza sativa subsp. japonica</name>
    <name type="common">Rice</name>
    <dbReference type="NCBI Taxonomy" id="39947"/>
    <lineage>
        <taxon>Eukaryota</taxon>
        <taxon>Viridiplantae</taxon>
        <taxon>Streptophyta</taxon>
        <taxon>Embryophyta</taxon>
        <taxon>Tracheophyta</taxon>
        <taxon>Spermatophyta</taxon>
        <taxon>Magnoliopsida</taxon>
        <taxon>Liliopsida</taxon>
        <taxon>Poales</taxon>
        <taxon>Poaceae</taxon>
        <taxon>BOP clade</taxon>
        <taxon>Oryzoideae</taxon>
        <taxon>Oryzeae</taxon>
        <taxon>Oryzinae</taxon>
        <taxon>Oryza</taxon>
        <taxon>Oryza sativa</taxon>
    </lineage>
</organism>
<accession>A0A0P0XD38</accession>
<keyword evidence="3" id="KW-1185">Reference proteome</keyword>
<sequence length="97" mass="11145">MDPGKHNGMSLKDRRELVYEVSQWPQGASEILQCWTRRDLLELICAELGKERKYTNVPKSKMIAYLLKLVLRKNGQPKDDNANASILGQNNKDDTEK</sequence>
<dbReference type="PANTHER" id="PTHR46286">
    <property type="entry name" value="VIN3-LIKE PROTEIN 2-RELATED"/>
    <property type="match status" value="1"/>
</dbReference>
<protein>
    <submittedName>
        <fullName evidence="2">Os08g0220600 protein</fullName>
    </submittedName>
</protein>
<feature type="region of interest" description="Disordered" evidence="1">
    <location>
        <begin position="75"/>
        <end position="97"/>
    </location>
</feature>
<dbReference type="EMBL" id="AP014964">
    <property type="protein sequence ID" value="BAT04369.1"/>
    <property type="molecule type" value="Genomic_DNA"/>
</dbReference>
<dbReference type="Proteomes" id="UP000059680">
    <property type="component" value="Chromosome 8"/>
</dbReference>
<dbReference type="AlphaFoldDB" id="A0A0P0XD38"/>
<evidence type="ECO:0000313" key="2">
    <source>
        <dbReference type="EMBL" id="BAT04369.1"/>
    </source>
</evidence>
<dbReference type="PANTHER" id="PTHR46286:SF6">
    <property type="entry name" value="OS08G0220600 PROTEIN"/>
    <property type="match status" value="1"/>
</dbReference>
<dbReference type="Gramene" id="Os08t0220600-02">
    <property type="protein sequence ID" value="Os08t0220600-02"/>
    <property type="gene ID" value="Os08g0220600"/>
</dbReference>
<reference evidence="2 3" key="2">
    <citation type="journal article" date="2013" name="Plant Cell Physiol.">
        <title>Rice Annotation Project Database (RAP-DB): an integrative and interactive database for rice genomics.</title>
        <authorList>
            <person name="Sakai H."/>
            <person name="Lee S.S."/>
            <person name="Tanaka T."/>
            <person name="Numa H."/>
            <person name="Kim J."/>
            <person name="Kawahara Y."/>
            <person name="Wakimoto H."/>
            <person name="Yang C.C."/>
            <person name="Iwamoto M."/>
            <person name="Abe T."/>
            <person name="Yamada Y."/>
            <person name="Muto A."/>
            <person name="Inokuchi H."/>
            <person name="Ikemura T."/>
            <person name="Matsumoto T."/>
            <person name="Sasaki T."/>
            <person name="Itoh T."/>
        </authorList>
    </citation>
    <scope>NUCLEOTIDE SEQUENCE [LARGE SCALE GENOMIC DNA]</scope>
    <source>
        <strain evidence="3">cv. Nipponbare</strain>
    </source>
</reference>
<evidence type="ECO:0000313" key="3">
    <source>
        <dbReference type="Proteomes" id="UP000059680"/>
    </source>
</evidence>
<dbReference type="GO" id="GO:0010048">
    <property type="term" value="P:vernalization response"/>
    <property type="evidence" value="ECO:0007669"/>
    <property type="project" value="InterPro"/>
</dbReference>
<name>A0A0P0XD38_ORYSJ</name>
<dbReference type="ExpressionAtlas" id="A0A0P0XD38">
    <property type="expression patterns" value="baseline and differential"/>
</dbReference>
<dbReference type="InterPro" id="IPR044514">
    <property type="entry name" value="VIN3-like"/>
</dbReference>
<proteinExistence type="predicted"/>